<dbReference type="AlphaFoldDB" id="A0A4Y9XQ72"/>
<keyword evidence="9" id="KW-1185">Reference proteome</keyword>
<accession>A0A4Y9XQ72</accession>
<keyword evidence="6" id="KW-0503">Monooxygenase</keyword>
<dbReference type="SUPFAM" id="SSF54373">
    <property type="entry name" value="FAD-linked reductases, C-terminal domain"/>
    <property type="match status" value="1"/>
</dbReference>
<comment type="similarity">
    <text evidence="2">Belongs to the paxM FAD-dependent monooxygenase family.</text>
</comment>
<dbReference type="STRING" id="205917.A0A4Y9XQ72"/>
<evidence type="ECO:0000256" key="5">
    <source>
        <dbReference type="ARBA" id="ARBA00023002"/>
    </source>
</evidence>
<reference evidence="8 9" key="1">
    <citation type="submission" date="2019-02" db="EMBL/GenBank/DDBJ databases">
        <title>Genome sequencing of the rare red list fungi Dentipellis fragilis.</title>
        <authorList>
            <person name="Buettner E."/>
            <person name="Kellner H."/>
        </authorList>
    </citation>
    <scope>NUCLEOTIDE SEQUENCE [LARGE SCALE GENOMIC DNA]</scope>
    <source>
        <strain evidence="8 9">DSM 105465</strain>
    </source>
</reference>
<dbReference type="SUPFAM" id="SSF51905">
    <property type="entry name" value="FAD/NAD(P)-binding domain"/>
    <property type="match status" value="1"/>
</dbReference>
<keyword evidence="5" id="KW-0560">Oxidoreductase</keyword>
<evidence type="ECO:0000313" key="8">
    <source>
        <dbReference type="EMBL" id="TFY52246.1"/>
    </source>
</evidence>
<dbReference type="PRINTS" id="PR00420">
    <property type="entry name" value="RNGMNOXGNASE"/>
</dbReference>
<organism evidence="8 9">
    <name type="scientific">Dentipellis fragilis</name>
    <dbReference type="NCBI Taxonomy" id="205917"/>
    <lineage>
        <taxon>Eukaryota</taxon>
        <taxon>Fungi</taxon>
        <taxon>Dikarya</taxon>
        <taxon>Basidiomycota</taxon>
        <taxon>Agaricomycotina</taxon>
        <taxon>Agaricomycetes</taxon>
        <taxon>Russulales</taxon>
        <taxon>Hericiaceae</taxon>
        <taxon>Dentipellis</taxon>
    </lineage>
</organism>
<evidence type="ECO:0000256" key="1">
    <source>
        <dbReference type="ARBA" id="ARBA00001974"/>
    </source>
</evidence>
<dbReference type="PANTHER" id="PTHR13789:SF318">
    <property type="entry name" value="GERANYLGERANYL DIPHOSPHATE REDUCTASE"/>
    <property type="match status" value="1"/>
</dbReference>
<evidence type="ECO:0000256" key="4">
    <source>
        <dbReference type="ARBA" id="ARBA00022827"/>
    </source>
</evidence>
<dbReference type="Gene3D" id="3.30.9.30">
    <property type="match status" value="2"/>
</dbReference>
<keyword evidence="4" id="KW-0274">FAD</keyword>
<dbReference type="PANTHER" id="PTHR13789">
    <property type="entry name" value="MONOOXYGENASE"/>
    <property type="match status" value="1"/>
</dbReference>
<protein>
    <submittedName>
        <fullName evidence="8">Uncharacterized protein</fullName>
    </submittedName>
</protein>
<feature type="region of interest" description="Disordered" evidence="7">
    <location>
        <begin position="133"/>
        <end position="163"/>
    </location>
</feature>
<evidence type="ECO:0000256" key="3">
    <source>
        <dbReference type="ARBA" id="ARBA00022630"/>
    </source>
</evidence>
<name>A0A4Y9XQ72_9AGAM</name>
<dbReference type="Proteomes" id="UP000298327">
    <property type="component" value="Unassembled WGS sequence"/>
</dbReference>
<dbReference type="GO" id="GO:0004497">
    <property type="term" value="F:monooxygenase activity"/>
    <property type="evidence" value="ECO:0007669"/>
    <property type="project" value="UniProtKB-KW"/>
</dbReference>
<proteinExistence type="inferred from homology"/>
<evidence type="ECO:0000256" key="2">
    <source>
        <dbReference type="ARBA" id="ARBA00007992"/>
    </source>
</evidence>
<comment type="cofactor">
    <cofactor evidence="1">
        <name>FAD</name>
        <dbReference type="ChEBI" id="CHEBI:57692"/>
    </cofactor>
</comment>
<evidence type="ECO:0000256" key="7">
    <source>
        <dbReference type="SAM" id="MobiDB-lite"/>
    </source>
</evidence>
<evidence type="ECO:0000256" key="6">
    <source>
        <dbReference type="ARBA" id="ARBA00023033"/>
    </source>
</evidence>
<dbReference type="EMBL" id="SEOQ01001343">
    <property type="protein sequence ID" value="TFY52246.1"/>
    <property type="molecule type" value="Genomic_DNA"/>
</dbReference>
<feature type="compositionally biased region" description="Low complexity" evidence="7">
    <location>
        <begin position="141"/>
        <end position="150"/>
    </location>
</feature>
<dbReference type="InterPro" id="IPR036188">
    <property type="entry name" value="FAD/NAD-bd_sf"/>
</dbReference>
<gene>
    <name evidence="8" type="ORF">EVG20_g10633</name>
</gene>
<dbReference type="Gene3D" id="3.50.50.60">
    <property type="entry name" value="FAD/NAD(P)-binding domain"/>
    <property type="match status" value="1"/>
</dbReference>
<comment type="caution">
    <text evidence="8">The sequence shown here is derived from an EMBL/GenBank/DDBJ whole genome shotgun (WGS) entry which is preliminary data.</text>
</comment>
<dbReference type="InterPro" id="IPR050493">
    <property type="entry name" value="FAD-dep_Monooxygenase_BioMet"/>
</dbReference>
<keyword evidence="3" id="KW-0285">Flavoprotein</keyword>
<sequence length="366" mass="39491">MQQPPAKFRVAICGGGVGGLTLAFCLSRCPDIAVDVYEATARFTEIGAGIGMWWRTWTLMKALGLDADIAALLGAAPRDERLPTLHYRKADQPEGVSFADITARGGLLTLHRAEFHHLLLTRLAASPHVHTHTSKRLHSYSSPSSSSPSSPSTPTPTPTPITLTFTDGTTAPCDILLGADGIRSAVRAQLFTDYASNTPDASALRACAHPRWSGVLAYRALVPAERLRARAPGHRIFRAPTQVRCAYMLADGLVFADADACCLVWFGAGRGSVSRERQASTSVLTTHDPGPHTAQHLMAYPISHGRYINLAAFDVAHRDSDDAPAPAPEPWVADVDPGVVQRLFGGFEREVGQLLDVRSRSRARYL</sequence>
<evidence type="ECO:0000313" key="9">
    <source>
        <dbReference type="Proteomes" id="UP000298327"/>
    </source>
</evidence>
<dbReference type="OrthoDB" id="417877at2759"/>